<gene>
    <name evidence="2" type="ORF">H8N03_15195</name>
</gene>
<keyword evidence="3" id="KW-1185">Reference proteome</keyword>
<evidence type="ECO:0000256" key="1">
    <source>
        <dbReference type="SAM" id="Phobius"/>
    </source>
</evidence>
<feature type="transmembrane region" description="Helical" evidence="1">
    <location>
        <begin position="65"/>
        <end position="84"/>
    </location>
</feature>
<protein>
    <submittedName>
        <fullName evidence="2">Uncharacterized protein</fullName>
    </submittedName>
</protein>
<reference evidence="2" key="1">
    <citation type="submission" date="2020-08" db="EMBL/GenBank/DDBJ databases">
        <title>Ramlibacter sp. USB13 16S ribosomal RNA gene genome sequencing and assembly.</title>
        <authorList>
            <person name="Kang M."/>
        </authorList>
    </citation>
    <scope>NUCLEOTIDE SEQUENCE</scope>
    <source>
        <strain evidence="2">USB13</strain>
    </source>
</reference>
<dbReference type="RefSeq" id="WP_187077046.1">
    <property type="nucleotide sequence ID" value="NZ_JACORT010000006.1"/>
</dbReference>
<keyword evidence="1" id="KW-0812">Transmembrane</keyword>
<feature type="transmembrane region" description="Helical" evidence="1">
    <location>
        <begin position="26"/>
        <end position="59"/>
    </location>
</feature>
<evidence type="ECO:0000313" key="2">
    <source>
        <dbReference type="EMBL" id="MBC5784297.1"/>
    </source>
</evidence>
<accession>A0A923MV39</accession>
<keyword evidence="1" id="KW-0472">Membrane</keyword>
<comment type="caution">
    <text evidence="2">The sequence shown here is derived from an EMBL/GenBank/DDBJ whole genome shotgun (WGS) entry which is preliminary data.</text>
</comment>
<name>A0A923MV39_9BURK</name>
<dbReference type="EMBL" id="JACORT010000006">
    <property type="protein sequence ID" value="MBC5784297.1"/>
    <property type="molecule type" value="Genomic_DNA"/>
</dbReference>
<evidence type="ECO:0000313" key="3">
    <source>
        <dbReference type="Proteomes" id="UP000608513"/>
    </source>
</evidence>
<dbReference type="Proteomes" id="UP000608513">
    <property type="component" value="Unassembled WGS sequence"/>
</dbReference>
<proteinExistence type="predicted"/>
<keyword evidence="1" id="KW-1133">Transmembrane helix</keyword>
<dbReference type="AlphaFoldDB" id="A0A923MV39"/>
<sequence>MDHAAPSPFAPRVSGSRWTRPVRNGVLAAAALLGVYFGAHYLVNLAPVLGATGLVAFAAQFQRELFWVGLGFSAAGAAFVWNRLRQAEREHARCED</sequence>
<organism evidence="2 3">
    <name type="scientific">Ramlibacter cellulosilyticus</name>
    <dbReference type="NCBI Taxonomy" id="2764187"/>
    <lineage>
        <taxon>Bacteria</taxon>
        <taxon>Pseudomonadati</taxon>
        <taxon>Pseudomonadota</taxon>
        <taxon>Betaproteobacteria</taxon>
        <taxon>Burkholderiales</taxon>
        <taxon>Comamonadaceae</taxon>
        <taxon>Ramlibacter</taxon>
    </lineage>
</organism>